<dbReference type="Gene3D" id="3.30.870.10">
    <property type="entry name" value="Endonuclease Chain A"/>
    <property type="match status" value="2"/>
</dbReference>
<dbReference type="Gene3D" id="1.20.58.310">
    <property type="entry name" value="Polyphosphate kinase N-terminal domain"/>
    <property type="match status" value="1"/>
</dbReference>
<dbReference type="InterPro" id="IPR025200">
    <property type="entry name" value="PPK_C_dom2"/>
</dbReference>
<sequence>MQPAAHPSPFHWEAPHTAPGPAASRNNGDMSQPAPHTAQPSVGSIAAHRPHAVGGSAPALEPDLDADADAFVDGRGPDAEAEDLPQGRFLDRERSWLAFNERVLELAEDPETPLLERANFLAIFASNLDEFFMVRVAGLKRRIATGVATRSASGLQPREVLDQIWTRSRELMARHAACYQQDIAPALAEEGLHLIRWTELTESEQERLFTLFRQQIYPVLTPLAVDPAHPFPYISGLSLNLAVVVRNPVSGHNHFARVKVPPLLSRFLEASSRRFVPLEDVIAAHLEELFPGMEVLAHHMFRVTRNEDLEVEEDDTENLLQALEKELLRRRFGPPVRLEVEESIDPYVLDLLVRELKISDAEVYPLPGPLDLSGLSGIVSALDRPDLKYPKFVAGTHRDLAEVESAQAPDIFAALRERDVLLHHPYDSFSTSVQAFLEQAAADPDVLAIKQTLYRTSGDSPIVDALIDAAESGKQVLVLVELKARFDEQANIKWARKLEESGCHVVYGLVGLKTHCKLSLVVRQEGENLRRYAHVGTGNYHPKTARLYEDLGLLTADHQVGADLSDLFNRLSGYSRRETYRRLLVAPKSLRDGLLTRVQREITHHREGRPAYVRIKVNSMVDEAVVDALYRASRAGVPVDVWVRGICALRPGVEGLSENIRVRSVLGRFLEHSRVFVFGNGGEPEVWLGSADMMHRNLDRRIETLLRVTDPAHRASLNGLLETGMSDDTASWHLGPDGDWTRYAHDQEGQPLRNIQETLIEARRRRRGPAT</sequence>
<keyword evidence="16" id="KW-1185">Reference proteome</keyword>
<dbReference type="Gene3D" id="3.30.1840.10">
    <property type="entry name" value="Polyphosphate kinase middle domain"/>
    <property type="match status" value="1"/>
</dbReference>
<dbReference type="Proteomes" id="UP000675554">
    <property type="component" value="Unassembled WGS sequence"/>
</dbReference>
<accession>A0A8T4IZJ0</accession>
<organism evidence="15 16">
    <name type="scientific">Streptomyces daliensis</name>
    <dbReference type="NCBI Taxonomy" id="299421"/>
    <lineage>
        <taxon>Bacteria</taxon>
        <taxon>Bacillati</taxon>
        <taxon>Actinomycetota</taxon>
        <taxon>Actinomycetes</taxon>
        <taxon>Kitasatosporales</taxon>
        <taxon>Streptomycetaceae</taxon>
        <taxon>Streptomyces</taxon>
    </lineage>
</organism>
<comment type="cofactor">
    <cofactor evidence="8">
        <name>Mg(2+)</name>
        <dbReference type="ChEBI" id="CHEBI:18420"/>
    </cofactor>
</comment>
<dbReference type="Pfam" id="PF02503">
    <property type="entry name" value="PP_kinase"/>
    <property type="match status" value="1"/>
</dbReference>
<protein>
    <recommendedName>
        <fullName evidence="8 9">Polyphosphate kinase</fullName>
        <ecNumber evidence="8 9">2.7.4.1</ecNumber>
    </recommendedName>
    <alternativeName>
        <fullName evidence="8">ATP-polyphosphate phosphotransferase</fullName>
    </alternativeName>
    <alternativeName>
        <fullName evidence="8">Polyphosphoric acid kinase</fullName>
    </alternativeName>
</protein>
<feature type="region of interest" description="Disordered" evidence="10">
    <location>
        <begin position="1"/>
        <end position="42"/>
    </location>
</feature>
<evidence type="ECO:0000256" key="10">
    <source>
        <dbReference type="SAM" id="MobiDB-lite"/>
    </source>
</evidence>
<keyword evidence="1 8" id="KW-0597">Phosphoprotein</keyword>
<dbReference type="PIRSF" id="PIRSF015589">
    <property type="entry name" value="PP_kinase"/>
    <property type="match status" value="1"/>
</dbReference>
<dbReference type="EC" id="2.7.4.1" evidence="8 9"/>
<evidence type="ECO:0000259" key="13">
    <source>
        <dbReference type="Pfam" id="PF13090"/>
    </source>
</evidence>
<keyword evidence="6 8" id="KW-0067">ATP-binding</keyword>
<keyword evidence="7 8" id="KW-0460">Magnesium</keyword>
<feature type="active site" description="Phosphohistidine intermediate" evidence="8">
    <location>
        <position position="515"/>
    </location>
</feature>
<evidence type="ECO:0000256" key="1">
    <source>
        <dbReference type="ARBA" id="ARBA00022553"/>
    </source>
</evidence>
<dbReference type="InterPro" id="IPR036832">
    <property type="entry name" value="PPK_N_dom_sf"/>
</dbReference>
<dbReference type="NCBIfam" id="NF003918">
    <property type="entry name" value="PRK05443.1-2"/>
    <property type="match status" value="1"/>
</dbReference>
<evidence type="ECO:0000313" key="15">
    <source>
        <dbReference type="EMBL" id="MBR7677549.1"/>
    </source>
</evidence>
<comment type="similarity">
    <text evidence="8 9">Belongs to the polyphosphate kinase 1 (PPK1) family.</text>
</comment>
<evidence type="ECO:0000256" key="9">
    <source>
        <dbReference type="RuleBase" id="RU003800"/>
    </source>
</evidence>
<keyword evidence="3 8" id="KW-0479">Metal-binding</keyword>
<dbReference type="Pfam" id="PF13090">
    <property type="entry name" value="PP_kinase_C"/>
    <property type="match status" value="1"/>
</dbReference>
<feature type="region of interest" description="Disordered" evidence="10">
    <location>
        <begin position="68"/>
        <end position="87"/>
    </location>
</feature>
<evidence type="ECO:0000256" key="5">
    <source>
        <dbReference type="ARBA" id="ARBA00022777"/>
    </source>
</evidence>
<comment type="caution">
    <text evidence="15">The sequence shown here is derived from an EMBL/GenBank/DDBJ whole genome shotgun (WGS) entry which is preliminary data.</text>
</comment>
<dbReference type="GO" id="GO:0009358">
    <property type="term" value="C:polyphosphate kinase complex"/>
    <property type="evidence" value="ECO:0007669"/>
    <property type="project" value="InterPro"/>
</dbReference>
<comment type="PTM">
    <text evidence="8 9">An intermediate of this reaction is the autophosphorylated ppk in which a phosphate is covalently linked to a histidine residue through a N-P bond.</text>
</comment>
<feature type="domain" description="Polyphosphate kinase middle" evidence="11">
    <location>
        <begin position="204"/>
        <end position="376"/>
    </location>
</feature>
<evidence type="ECO:0000313" key="16">
    <source>
        <dbReference type="Proteomes" id="UP000675554"/>
    </source>
</evidence>
<dbReference type="NCBIfam" id="TIGR03705">
    <property type="entry name" value="poly_P_kin"/>
    <property type="match status" value="1"/>
</dbReference>
<dbReference type="SUPFAM" id="SSF140356">
    <property type="entry name" value="PPK N-terminal domain-like"/>
    <property type="match status" value="1"/>
</dbReference>
<dbReference type="GO" id="GO:0005524">
    <property type="term" value="F:ATP binding"/>
    <property type="evidence" value="ECO:0007669"/>
    <property type="project" value="UniProtKB-KW"/>
</dbReference>
<evidence type="ECO:0000256" key="3">
    <source>
        <dbReference type="ARBA" id="ARBA00022723"/>
    </source>
</evidence>
<keyword evidence="5 8" id="KW-0418">Kinase</keyword>
<feature type="domain" description="Polyphosphate kinase C-terminal" evidence="13">
    <location>
        <begin position="583"/>
        <end position="748"/>
    </location>
</feature>
<evidence type="ECO:0000259" key="14">
    <source>
        <dbReference type="Pfam" id="PF17941"/>
    </source>
</evidence>
<dbReference type="GO" id="GO:0006799">
    <property type="term" value="P:polyphosphate biosynthetic process"/>
    <property type="evidence" value="ECO:0007669"/>
    <property type="project" value="UniProtKB-UniRule"/>
</dbReference>
<dbReference type="FunFam" id="3.30.870.10:FF:000001">
    <property type="entry name" value="Polyphosphate kinase"/>
    <property type="match status" value="1"/>
</dbReference>
<feature type="binding site" evidence="8">
    <location>
        <position position="455"/>
    </location>
    <ligand>
        <name>Mg(2+)</name>
        <dbReference type="ChEBI" id="CHEBI:18420"/>
    </ligand>
</feature>
<evidence type="ECO:0000256" key="8">
    <source>
        <dbReference type="HAMAP-Rule" id="MF_00347"/>
    </source>
</evidence>
<dbReference type="EMBL" id="JAGSMN010000978">
    <property type="protein sequence ID" value="MBR7677549.1"/>
    <property type="molecule type" value="Genomic_DNA"/>
</dbReference>
<evidence type="ECO:0000256" key="7">
    <source>
        <dbReference type="ARBA" id="ARBA00022842"/>
    </source>
</evidence>
<dbReference type="InterPro" id="IPR003414">
    <property type="entry name" value="PP_kinase"/>
</dbReference>
<evidence type="ECO:0000259" key="11">
    <source>
        <dbReference type="Pfam" id="PF02503"/>
    </source>
</evidence>
<feature type="binding site" evidence="8">
    <location>
        <position position="548"/>
    </location>
    <ligand>
        <name>ATP</name>
        <dbReference type="ChEBI" id="CHEBI:30616"/>
    </ligand>
</feature>
<evidence type="ECO:0000256" key="2">
    <source>
        <dbReference type="ARBA" id="ARBA00022679"/>
    </source>
</evidence>
<feature type="binding site" evidence="8">
    <location>
        <position position="485"/>
    </location>
    <ligand>
        <name>Mg(2+)</name>
        <dbReference type="ChEBI" id="CHEBI:18420"/>
    </ligand>
</feature>
<dbReference type="NCBIfam" id="NF003917">
    <property type="entry name" value="PRK05443.1-1"/>
    <property type="match status" value="1"/>
</dbReference>
<gene>
    <name evidence="8" type="primary">ppk</name>
    <name evidence="15" type="ORF">KDA82_32085</name>
</gene>
<dbReference type="AlphaFoldDB" id="A0A8T4IZJ0"/>
<dbReference type="SUPFAM" id="SSF143724">
    <property type="entry name" value="PHP14-like"/>
    <property type="match status" value="1"/>
</dbReference>
<reference evidence="15" key="1">
    <citation type="submission" date="2021-04" db="EMBL/GenBank/DDBJ databases">
        <title>Sequencing of actinobacteria type strains.</title>
        <authorList>
            <person name="Nguyen G.-S."/>
            <person name="Wentzel A."/>
        </authorList>
    </citation>
    <scope>NUCLEOTIDE SEQUENCE</scope>
    <source>
        <strain evidence="15">DSM 42095</strain>
    </source>
</reference>
<dbReference type="InterPro" id="IPR036830">
    <property type="entry name" value="PP_kinase_middle_dom_sf"/>
</dbReference>
<dbReference type="InterPro" id="IPR041108">
    <property type="entry name" value="PP_kinase_C_1"/>
</dbReference>
<feature type="binding site" evidence="8">
    <location>
        <position position="127"/>
    </location>
    <ligand>
        <name>ATP</name>
        <dbReference type="ChEBI" id="CHEBI:30616"/>
    </ligand>
</feature>
<feature type="binding site" evidence="8">
    <location>
        <position position="672"/>
    </location>
    <ligand>
        <name>ATP</name>
        <dbReference type="ChEBI" id="CHEBI:30616"/>
    </ligand>
</feature>
<feature type="domain" description="Polyphosphate kinase C-terminal" evidence="14">
    <location>
        <begin position="410"/>
        <end position="576"/>
    </location>
</feature>
<evidence type="ECO:0000259" key="12">
    <source>
        <dbReference type="Pfam" id="PF13089"/>
    </source>
</evidence>
<dbReference type="CDD" id="cd09165">
    <property type="entry name" value="PLDc_PaPPK1_C1_like"/>
    <property type="match status" value="1"/>
</dbReference>
<dbReference type="InterPro" id="IPR024953">
    <property type="entry name" value="PP_kinase_middle"/>
</dbReference>
<dbReference type="Pfam" id="PF17941">
    <property type="entry name" value="PP_kinase_C_1"/>
    <property type="match status" value="1"/>
</dbReference>
<comment type="catalytic activity">
    <reaction evidence="8 9">
        <text>[phosphate](n) + ATP = [phosphate](n+1) + ADP</text>
        <dbReference type="Rhea" id="RHEA:19573"/>
        <dbReference type="Rhea" id="RHEA-COMP:9859"/>
        <dbReference type="Rhea" id="RHEA-COMP:14280"/>
        <dbReference type="ChEBI" id="CHEBI:16838"/>
        <dbReference type="ChEBI" id="CHEBI:30616"/>
        <dbReference type="ChEBI" id="CHEBI:456216"/>
        <dbReference type="EC" id="2.7.4.1"/>
    </reaction>
</comment>
<dbReference type="PANTHER" id="PTHR30218">
    <property type="entry name" value="POLYPHOSPHATE KINASE"/>
    <property type="match status" value="1"/>
</dbReference>
<dbReference type="GO" id="GO:0046872">
    <property type="term" value="F:metal ion binding"/>
    <property type="evidence" value="ECO:0007669"/>
    <property type="project" value="UniProtKB-KW"/>
</dbReference>
<feature type="binding site" evidence="8">
    <location>
        <position position="644"/>
    </location>
    <ligand>
        <name>ATP</name>
        <dbReference type="ChEBI" id="CHEBI:30616"/>
    </ligand>
</feature>
<dbReference type="PANTHER" id="PTHR30218:SF0">
    <property type="entry name" value="POLYPHOSPHATE KINASE"/>
    <property type="match status" value="1"/>
</dbReference>
<dbReference type="NCBIfam" id="NF003922">
    <property type="entry name" value="PRK05443.2-3"/>
    <property type="match status" value="1"/>
</dbReference>
<feature type="domain" description="Polyphosphate kinase N-terminal" evidence="12">
    <location>
        <begin position="89"/>
        <end position="194"/>
    </location>
</feature>
<dbReference type="NCBIfam" id="NF003921">
    <property type="entry name" value="PRK05443.2-2"/>
    <property type="match status" value="1"/>
</dbReference>
<evidence type="ECO:0000256" key="6">
    <source>
        <dbReference type="ARBA" id="ARBA00022840"/>
    </source>
</evidence>
<dbReference type="HAMAP" id="MF_00347">
    <property type="entry name" value="Polyphosphate_kinase"/>
    <property type="match status" value="1"/>
</dbReference>
<name>A0A8T4IZJ0_9ACTN</name>
<evidence type="ECO:0000256" key="4">
    <source>
        <dbReference type="ARBA" id="ARBA00022741"/>
    </source>
</evidence>
<dbReference type="InterPro" id="IPR025198">
    <property type="entry name" value="PPK_N_dom"/>
</dbReference>
<dbReference type="GO" id="GO:0008976">
    <property type="term" value="F:polyphosphate kinase activity"/>
    <property type="evidence" value="ECO:0007669"/>
    <property type="project" value="UniProtKB-UniRule"/>
</dbReference>
<dbReference type="SUPFAM" id="SSF56024">
    <property type="entry name" value="Phospholipase D/nuclease"/>
    <property type="match status" value="2"/>
</dbReference>
<dbReference type="Pfam" id="PF13089">
    <property type="entry name" value="PP_kinase_N"/>
    <property type="match status" value="1"/>
</dbReference>
<keyword evidence="2 8" id="KW-0808">Transferase</keyword>
<proteinExistence type="inferred from homology"/>
<comment type="function">
    <text evidence="8 9">Catalyzes the reversible transfer of the terminal phosphate of ATP to form a long-chain polyphosphate (polyP).</text>
</comment>
<dbReference type="CDD" id="cd09168">
    <property type="entry name" value="PLDc_PaPPK1_C2_like"/>
    <property type="match status" value="1"/>
</dbReference>
<keyword evidence="4 8" id="KW-0547">Nucleotide-binding</keyword>